<proteinExistence type="predicted"/>
<organism evidence="2 3">
    <name type="scientific">Bradyrhizobium valentinum</name>
    <dbReference type="NCBI Taxonomy" id="1518501"/>
    <lineage>
        <taxon>Bacteria</taxon>
        <taxon>Pseudomonadati</taxon>
        <taxon>Pseudomonadota</taxon>
        <taxon>Alphaproteobacteria</taxon>
        <taxon>Hyphomicrobiales</taxon>
        <taxon>Nitrobacteraceae</taxon>
        <taxon>Bradyrhizobium</taxon>
    </lineage>
</organism>
<keyword evidence="3" id="KW-1185">Reference proteome</keyword>
<keyword evidence="1" id="KW-0732">Signal</keyword>
<accession>A0A0R3L1Y4</accession>
<feature type="chain" id="PRO_5006442607" description="Lysozyme inhibitor LprI N-terminal domain-containing protein" evidence="1">
    <location>
        <begin position="20"/>
        <end position="161"/>
    </location>
</feature>
<protein>
    <recommendedName>
        <fullName evidence="4">Lysozyme inhibitor LprI N-terminal domain-containing protein</fullName>
    </recommendedName>
</protein>
<gene>
    <name evidence="2" type="ORF">CP49_11930</name>
</gene>
<name>A0A0R3L1Y4_9BRAD</name>
<evidence type="ECO:0000256" key="1">
    <source>
        <dbReference type="SAM" id="SignalP"/>
    </source>
</evidence>
<dbReference type="Proteomes" id="UP000051913">
    <property type="component" value="Unassembled WGS sequence"/>
</dbReference>
<sequence length="161" mass="17615">MRTIATALALILIPASAQAFENAIKCSDAALTEYAIANPMEPAERIADAAFEKCLSEWKDYIDRERSARAYAHSKPIKAGEPRPPAPPDFHTALDEVRGEHQRQAIPKVIEARACRNCLRTVRAGMLAVPSRVAARLPHLSKHDVAEIDAEIRAVLGEIGN</sequence>
<evidence type="ECO:0008006" key="4">
    <source>
        <dbReference type="Google" id="ProtNLM"/>
    </source>
</evidence>
<dbReference type="AlphaFoldDB" id="A0A0R3L1Y4"/>
<dbReference type="RefSeq" id="WP_057853950.1">
    <property type="nucleotide sequence ID" value="NZ_LLXX01000173.1"/>
</dbReference>
<evidence type="ECO:0000313" key="3">
    <source>
        <dbReference type="Proteomes" id="UP000051913"/>
    </source>
</evidence>
<reference evidence="2 3" key="1">
    <citation type="submission" date="2014-03" db="EMBL/GenBank/DDBJ databases">
        <title>Bradyrhizobium valentinum sp. nov., isolated from effective nodules of Lupinus mariae-josephae, a lupine endemic of basic-lime soils in Eastern Spain.</title>
        <authorList>
            <person name="Duran D."/>
            <person name="Rey L."/>
            <person name="Navarro A."/>
            <person name="Busquets A."/>
            <person name="Imperial J."/>
            <person name="Ruiz-Argueso T."/>
        </authorList>
    </citation>
    <scope>NUCLEOTIDE SEQUENCE [LARGE SCALE GENOMIC DNA]</scope>
    <source>
        <strain evidence="2 3">LmjM3</strain>
    </source>
</reference>
<dbReference type="EMBL" id="LLXX01000173">
    <property type="protein sequence ID" value="KRQ99298.1"/>
    <property type="molecule type" value="Genomic_DNA"/>
</dbReference>
<feature type="signal peptide" evidence="1">
    <location>
        <begin position="1"/>
        <end position="19"/>
    </location>
</feature>
<comment type="caution">
    <text evidence="2">The sequence shown here is derived from an EMBL/GenBank/DDBJ whole genome shotgun (WGS) entry which is preliminary data.</text>
</comment>
<evidence type="ECO:0000313" key="2">
    <source>
        <dbReference type="EMBL" id="KRQ99298.1"/>
    </source>
</evidence>